<feature type="transmembrane region" description="Helical" evidence="1">
    <location>
        <begin position="12"/>
        <end position="35"/>
    </location>
</feature>
<feature type="transmembrane region" description="Helical" evidence="1">
    <location>
        <begin position="60"/>
        <end position="84"/>
    </location>
</feature>
<reference evidence="2 3" key="3">
    <citation type="journal article" date="2008" name="BMC Genomics">
        <title>The genome of the versatile nitrogen fixer Azorhizobium caulinodans ORS571.</title>
        <authorList>
            <person name="Lee KB."/>
            <person name="Backer P.D."/>
            <person name="Aono T."/>
            <person name="Liu CT."/>
            <person name="Suzuki S."/>
            <person name="Suzuki T."/>
            <person name="Kaneko T."/>
            <person name="Yamada M."/>
            <person name="Tabata S."/>
            <person name="Kupfer D.M."/>
            <person name="Najar F.Z."/>
            <person name="Wiley G.B."/>
            <person name="Roe B."/>
            <person name="Binnewies T.T."/>
            <person name="Ussery D.W."/>
            <person name="D'Haeze W."/>
            <person name="Herder J.D."/>
            <person name="Gevers D."/>
            <person name="Vereecke D."/>
            <person name="Holsters M."/>
            <person name="Oyaizu H."/>
        </authorList>
    </citation>
    <scope>NUCLEOTIDE SEQUENCE [LARGE SCALE GENOMIC DNA]</scope>
    <source>
        <strain evidence="3">ATCC 43989 / DSM 5975 / JCM 20966 / LMG 6465 / NBRC 14845 / NCIMB 13405 / ORS 571</strain>
    </source>
</reference>
<protein>
    <submittedName>
        <fullName evidence="2">Uncharacterized protein</fullName>
    </submittedName>
</protein>
<reference evidence="2 3" key="6">
    <citation type="journal article" date="2011" name="Appl. Environ. Microbiol.">
        <title>Involvement of the azorhizobial chromosome partition gene (parA) in the onset of bacteroid differentiation during Sesbania rostrata stem nodule development.</title>
        <authorList>
            <person name="Liu CT."/>
            <person name="Lee KB."/>
            <person name="Wang YS."/>
            <person name="Peng MH."/>
            <person name="Lee KT."/>
            <person name="Suzuki S."/>
            <person name="Suzuki T."/>
            <person name="Oyaizu H."/>
        </authorList>
    </citation>
    <scope>NUCLEOTIDE SEQUENCE [LARGE SCALE GENOMIC DNA]</scope>
    <source>
        <strain evidence="3">ATCC 43989 / DSM 5975 / JCM 20966 / LMG 6465 / NBRC 14845 / NCIMB 13405 / ORS 571</strain>
    </source>
</reference>
<dbReference type="KEGG" id="azc:AZC_0748"/>
<dbReference type="Proteomes" id="UP000000270">
    <property type="component" value="Chromosome"/>
</dbReference>
<name>A8IQ63_AZOC5</name>
<keyword evidence="1" id="KW-0472">Membrane</keyword>
<reference evidence="2 3" key="4">
    <citation type="journal article" date="2009" name="Appl. Environ. Microbiol.">
        <title>Comparative genome-wide transcriptional profiling of Azorhizobium caulinodans ORS571 grown under free-living and symbiotic conditions.</title>
        <authorList>
            <person name="Tsukada S."/>
            <person name="Aono T."/>
            <person name="Akiba N."/>
            <person name="Lee KB."/>
            <person name="Liu CT."/>
            <person name="Toyazaki H."/>
            <person name="Oyaizu H."/>
        </authorList>
    </citation>
    <scope>NUCLEOTIDE SEQUENCE [LARGE SCALE GENOMIC DNA]</scope>
    <source>
        <strain evidence="3">ATCC 43989 / DSM 5975 / JCM 20966 / LMG 6465 / NBRC 14845 / NCIMB 13405 / ORS 571</strain>
    </source>
</reference>
<dbReference type="RefSeq" id="WP_012169279.1">
    <property type="nucleotide sequence ID" value="NC_009937.1"/>
</dbReference>
<keyword evidence="1" id="KW-0812">Transmembrane</keyword>
<proteinExistence type="predicted"/>
<keyword evidence="3" id="KW-1185">Reference proteome</keyword>
<evidence type="ECO:0000256" key="1">
    <source>
        <dbReference type="SAM" id="Phobius"/>
    </source>
</evidence>
<dbReference type="HOGENOM" id="CLU_136035_0_0_5"/>
<accession>A8IQ63</accession>
<evidence type="ECO:0000313" key="3">
    <source>
        <dbReference type="Proteomes" id="UP000000270"/>
    </source>
</evidence>
<gene>
    <name evidence="2" type="ordered locus">AZC_0748</name>
</gene>
<reference evidence="3" key="2">
    <citation type="submission" date="2007-04" db="EMBL/GenBank/DDBJ databases">
        <title>Complete genome sequence of the nitrogen-fixing bacterium Azorhizobium caulinodans ORS571.</title>
        <authorList>
            <person name="Lee K.B."/>
            <person name="Backer P.D."/>
            <person name="Aono T."/>
            <person name="Liu C.T."/>
            <person name="Suzuki S."/>
            <person name="Suzuki T."/>
            <person name="Kaneko T."/>
            <person name="Yamada M."/>
            <person name="Tabata S."/>
            <person name="Kupfer D.M."/>
            <person name="Najar F.Z."/>
            <person name="Wiley G.B."/>
            <person name="Roe B."/>
            <person name="Binnewies T."/>
            <person name="Ussery D."/>
            <person name="Vereecke D."/>
            <person name="Gevers D."/>
            <person name="Holsters M."/>
            <person name="Oyaizu H."/>
        </authorList>
    </citation>
    <scope>NUCLEOTIDE SEQUENCE [LARGE SCALE GENOMIC DNA]</scope>
    <source>
        <strain evidence="3">ATCC 43989 / DSM 5975 / JCM 20966 / LMG 6465 / NBRC 14845 / NCIMB 13405 / ORS 571</strain>
    </source>
</reference>
<sequence>MPSHSPLLTRLLVISIGLVLAALSGALVATYGAFITPKPPVDSIWLRDPSEIFASRKLPFSLLLACAATQVVTIWKLAIVGIAVSEYFGVRSFMFHAANGATCGWLTGQLFSLGWAAGLPAISADNLLTAGLVGGIAYWAVAGWNAGFQRAPSGFSRAFA</sequence>
<organism evidence="2 3">
    <name type="scientific">Azorhizobium caulinodans (strain ATCC 43989 / DSM 5975 / JCM 20966 / LMG 6465 / NBRC 14845 / NCIMB 13405 / ORS 571)</name>
    <dbReference type="NCBI Taxonomy" id="438753"/>
    <lineage>
        <taxon>Bacteria</taxon>
        <taxon>Pseudomonadati</taxon>
        <taxon>Pseudomonadota</taxon>
        <taxon>Alphaproteobacteria</taxon>
        <taxon>Hyphomicrobiales</taxon>
        <taxon>Xanthobacteraceae</taxon>
        <taxon>Azorhizobium</taxon>
    </lineage>
</organism>
<keyword evidence="1" id="KW-1133">Transmembrane helix</keyword>
<dbReference type="EMBL" id="AP009384">
    <property type="protein sequence ID" value="BAF86746.1"/>
    <property type="molecule type" value="Genomic_DNA"/>
</dbReference>
<reference evidence="2 3" key="1">
    <citation type="journal article" date="2007" name="Appl. Environ. Microbiol.">
        <title>Rhizobial factors required for stem nodule maturation and maintenance in Sesbania rostrata-Azorhizobium caulinodans ORS571 symbiosis.</title>
        <authorList>
            <person name="Suzuki S."/>
            <person name="Aono T."/>
            <person name="Lee KB."/>
            <person name="Suzuki T."/>
            <person name="Liu CT."/>
            <person name="Miwa H."/>
            <person name="Wakao S."/>
            <person name="Iki T."/>
            <person name="Oyaizu H."/>
        </authorList>
    </citation>
    <scope>NUCLEOTIDE SEQUENCE [LARGE SCALE GENOMIC DNA]</scope>
    <source>
        <strain evidence="3">ATCC 43989 / DSM 5975 / JCM 20966 / LMG 6465 / NBRC 14845 / NCIMB 13405 / ORS 571</strain>
    </source>
</reference>
<reference evidence="2 3" key="5">
    <citation type="journal article" date="2010" name="Appl. Environ. Microbiol.">
        <title>phrR-like gene praR of Azorhizobium caulinodans ORS571 is essential for symbiosis with Sesbania rostrata and is involved in expression of reb genes.</title>
        <authorList>
            <person name="Akiba N."/>
            <person name="Aono T."/>
            <person name="Toyazaki H."/>
            <person name="Sato S."/>
            <person name="Oyaizu H."/>
        </authorList>
    </citation>
    <scope>NUCLEOTIDE SEQUENCE [LARGE SCALE GENOMIC DNA]</scope>
    <source>
        <strain evidence="3">ATCC 43989 / DSM 5975 / JCM 20966 / LMG 6465 / NBRC 14845 / NCIMB 13405 / ORS 571</strain>
    </source>
</reference>
<dbReference type="AlphaFoldDB" id="A8IQ63"/>
<evidence type="ECO:0000313" key="2">
    <source>
        <dbReference type="EMBL" id="BAF86746.1"/>
    </source>
</evidence>